<sequence>MKNTKLPTPLREYVMMGGLIALTSASIITIMSVF</sequence>
<gene>
    <name evidence="2" type="ORF">NIES23_28770</name>
</gene>
<accession>A0A1Z4KMA9</accession>
<evidence type="ECO:0000313" key="3">
    <source>
        <dbReference type="Proteomes" id="UP000217507"/>
    </source>
</evidence>
<keyword evidence="1" id="KW-0472">Membrane</keyword>
<dbReference type="AlphaFoldDB" id="A0A1Z4KMA9"/>
<keyword evidence="1" id="KW-0812">Transmembrane</keyword>
<reference evidence="2 3" key="1">
    <citation type="submission" date="2017-06" db="EMBL/GenBank/DDBJ databases">
        <title>Genome sequencing of cyanobaciteial culture collection at National Institute for Environmental Studies (NIES).</title>
        <authorList>
            <person name="Hirose Y."/>
            <person name="Shimura Y."/>
            <person name="Fujisawa T."/>
            <person name="Nakamura Y."/>
            <person name="Kawachi M."/>
        </authorList>
    </citation>
    <scope>NUCLEOTIDE SEQUENCE [LARGE SCALE GENOMIC DNA]</scope>
    <source>
        <strain evidence="2 3">NIES-23</strain>
    </source>
</reference>
<proteinExistence type="predicted"/>
<keyword evidence="1" id="KW-1133">Transmembrane helix</keyword>
<dbReference type="Proteomes" id="UP000217507">
    <property type="component" value="Chromosome"/>
</dbReference>
<name>A0A1Z4KMA9_ANAVA</name>
<evidence type="ECO:0000313" key="2">
    <source>
        <dbReference type="EMBL" id="BAY70077.1"/>
    </source>
</evidence>
<dbReference type="EMBL" id="AP018216">
    <property type="protein sequence ID" value="BAY70077.1"/>
    <property type="molecule type" value="Genomic_DNA"/>
</dbReference>
<protein>
    <submittedName>
        <fullName evidence="2">Uncharacterized protein</fullName>
    </submittedName>
</protein>
<evidence type="ECO:0000256" key="1">
    <source>
        <dbReference type="SAM" id="Phobius"/>
    </source>
</evidence>
<feature type="transmembrane region" description="Helical" evidence="1">
    <location>
        <begin position="12"/>
        <end position="33"/>
    </location>
</feature>
<organism evidence="2 3">
    <name type="scientific">Trichormus variabilis NIES-23</name>
    <dbReference type="NCBI Taxonomy" id="1973479"/>
    <lineage>
        <taxon>Bacteria</taxon>
        <taxon>Bacillati</taxon>
        <taxon>Cyanobacteriota</taxon>
        <taxon>Cyanophyceae</taxon>
        <taxon>Nostocales</taxon>
        <taxon>Nostocaceae</taxon>
        <taxon>Trichormus</taxon>
    </lineage>
</organism>